<organism evidence="2 3">
    <name type="scientific">Candidatus Berkelbacteria bacterium RBG_13_40_8</name>
    <dbReference type="NCBI Taxonomy" id="1797467"/>
    <lineage>
        <taxon>Bacteria</taxon>
        <taxon>Candidatus Berkelbacteria</taxon>
    </lineage>
</organism>
<keyword evidence="1" id="KW-0472">Membrane</keyword>
<evidence type="ECO:0000256" key="1">
    <source>
        <dbReference type="SAM" id="Phobius"/>
    </source>
</evidence>
<proteinExistence type="predicted"/>
<feature type="transmembrane region" description="Helical" evidence="1">
    <location>
        <begin position="82"/>
        <end position="104"/>
    </location>
</feature>
<dbReference type="Proteomes" id="UP000178764">
    <property type="component" value="Unassembled WGS sequence"/>
</dbReference>
<feature type="transmembrane region" description="Helical" evidence="1">
    <location>
        <begin position="57"/>
        <end position="75"/>
    </location>
</feature>
<dbReference type="EMBL" id="MEZT01000009">
    <property type="protein sequence ID" value="OGD56956.1"/>
    <property type="molecule type" value="Genomic_DNA"/>
</dbReference>
<name>A0A1F5DPJ8_9BACT</name>
<keyword evidence="1" id="KW-1133">Transmembrane helix</keyword>
<keyword evidence="1" id="KW-0812">Transmembrane</keyword>
<feature type="transmembrane region" description="Helical" evidence="1">
    <location>
        <begin position="21"/>
        <end position="45"/>
    </location>
</feature>
<dbReference type="AlphaFoldDB" id="A0A1F5DPJ8"/>
<gene>
    <name evidence="2" type="ORF">A2V71_03140</name>
</gene>
<reference evidence="2 3" key="1">
    <citation type="journal article" date="2016" name="Nat. Commun.">
        <title>Thousands of microbial genomes shed light on interconnected biogeochemical processes in an aquifer system.</title>
        <authorList>
            <person name="Anantharaman K."/>
            <person name="Brown C.T."/>
            <person name="Hug L.A."/>
            <person name="Sharon I."/>
            <person name="Castelle C.J."/>
            <person name="Probst A.J."/>
            <person name="Thomas B.C."/>
            <person name="Singh A."/>
            <person name="Wilkins M.J."/>
            <person name="Karaoz U."/>
            <person name="Brodie E.L."/>
            <person name="Williams K.H."/>
            <person name="Hubbard S.S."/>
            <person name="Banfield J.F."/>
        </authorList>
    </citation>
    <scope>NUCLEOTIDE SEQUENCE [LARGE SCALE GENOMIC DNA]</scope>
</reference>
<comment type="caution">
    <text evidence="2">The sequence shown here is derived from an EMBL/GenBank/DDBJ whole genome shotgun (WGS) entry which is preliminary data.</text>
</comment>
<evidence type="ECO:0000313" key="3">
    <source>
        <dbReference type="Proteomes" id="UP000178764"/>
    </source>
</evidence>
<protein>
    <submittedName>
        <fullName evidence="2">Uncharacterized protein</fullName>
    </submittedName>
</protein>
<evidence type="ECO:0000313" key="2">
    <source>
        <dbReference type="EMBL" id="OGD56956.1"/>
    </source>
</evidence>
<sequence length="109" mass="12659">MKKILNFCFKQLKFFIFNPFWKTWVILAILIVTAILNSWIWYSYITKFYILVNPTPIGYSSAVFVLNLILANIIFPKHQLVSYILVGVGLLIQAFILVFLQMSIFSGAF</sequence>
<accession>A0A1F5DPJ8</accession>